<dbReference type="SUPFAM" id="SSF52540">
    <property type="entry name" value="P-loop containing nucleoside triphosphate hydrolases"/>
    <property type="match status" value="2"/>
</dbReference>
<dbReference type="PROSITE" id="PS51981">
    <property type="entry name" value="ZF_RZ"/>
    <property type="match status" value="1"/>
</dbReference>
<evidence type="ECO:0000259" key="7">
    <source>
        <dbReference type="PROSITE" id="PS51981"/>
    </source>
</evidence>
<dbReference type="Proteomes" id="UP001642484">
    <property type="component" value="Unassembled WGS sequence"/>
</dbReference>
<dbReference type="Pfam" id="PF20173">
    <property type="entry name" value="ZnF_RZ-type"/>
    <property type="match status" value="1"/>
</dbReference>
<evidence type="ECO:0000256" key="3">
    <source>
        <dbReference type="ARBA" id="ARBA00022723"/>
    </source>
</evidence>
<keyword evidence="2" id="KW-0963">Cytoplasm</keyword>
<evidence type="ECO:0000256" key="6">
    <source>
        <dbReference type="ARBA" id="ARBA00022859"/>
    </source>
</evidence>
<keyword evidence="6" id="KW-0391">Immunity</keyword>
<keyword evidence="3" id="KW-0479">Metal-binding</keyword>
<gene>
    <name evidence="8" type="ORF">CCMP2556_LOCUS3179</name>
</gene>
<proteinExistence type="predicted"/>
<comment type="caution">
    <text evidence="8">The sequence shown here is derived from an EMBL/GenBank/DDBJ whole genome shotgun (WGS) entry which is preliminary data.</text>
</comment>
<evidence type="ECO:0000313" key="8">
    <source>
        <dbReference type="EMBL" id="CAK8993271.1"/>
    </source>
</evidence>
<dbReference type="EMBL" id="CAXAMN010001225">
    <property type="protein sequence ID" value="CAK8993271.1"/>
    <property type="molecule type" value="Genomic_DNA"/>
</dbReference>
<dbReference type="InterPro" id="IPR003593">
    <property type="entry name" value="AAA+_ATPase"/>
</dbReference>
<dbReference type="PANTHER" id="PTHR22605:SF1">
    <property type="entry name" value="RZ-TYPE DOMAIN-CONTAINING PROTEIN"/>
    <property type="match status" value="1"/>
</dbReference>
<keyword evidence="4" id="KW-0863">Zinc-finger</keyword>
<dbReference type="CDD" id="cd00009">
    <property type="entry name" value="AAA"/>
    <property type="match status" value="1"/>
</dbReference>
<organism evidence="8 9">
    <name type="scientific">Durusdinium trenchii</name>
    <dbReference type="NCBI Taxonomy" id="1381693"/>
    <lineage>
        <taxon>Eukaryota</taxon>
        <taxon>Sar</taxon>
        <taxon>Alveolata</taxon>
        <taxon>Dinophyceae</taxon>
        <taxon>Suessiales</taxon>
        <taxon>Symbiodiniaceae</taxon>
        <taxon>Durusdinium</taxon>
    </lineage>
</organism>
<dbReference type="SMART" id="SM00382">
    <property type="entry name" value="AAA"/>
    <property type="match status" value="2"/>
</dbReference>
<reference evidence="8 9" key="1">
    <citation type="submission" date="2024-02" db="EMBL/GenBank/DDBJ databases">
        <authorList>
            <person name="Chen Y."/>
            <person name="Shah S."/>
            <person name="Dougan E. K."/>
            <person name="Thang M."/>
            <person name="Chan C."/>
        </authorList>
    </citation>
    <scope>NUCLEOTIDE SEQUENCE [LARGE SCALE GENOMIC DNA]</scope>
</reference>
<dbReference type="InterPro" id="IPR046439">
    <property type="entry name" value="ZF_RZ_dom"/>
</dbReference>
<dbReference type="InterPro" id="IPR031248">
    <property type="entry name" value="RNF213"/>
</dbReference>
<evidence type="ECO:0000256" key="1">
    <source>
        <dbReference type="ARBA" id="ARBA00004496"/>
    </source>
</evidence>
<protein>
    <recommendedName>
        <fullName evidence="7">RZ-type domain-containing protein</fullName>
    </recommendedName>
</protein>
<dbReference type="PANTHER" id="PTHR22605">
    <property type="entry name" value="RZ-TYPE DOMAIN-CONTAINING PROTEIN"/>
    <property type="match status" value="1"/>
</dbReference>
<keyword evidence="5" id="KW-0862">Zinc</keyword>
<evidence type="ECO:0000256" key="5">
    <source>
        <dbReference type="ARBA" id="ARBA00022833"/>
    </source>
</evidence>
<comment type="subcellular location">
    <subcellularLocation>
        <location evidence="1">Cytoplasm</location>
    </subcellularLocation>
</comment>
<keyword evidence="9" id="KW-1185">Reference proteome</keyword>
<dbReference type="InterPro" id="IPR027417">
    <property type="entry name" value="P-loop_NTPase"/>
</dbReference>
<accession>A0ABP0HSS9</accession>
<sequence>MWDSTLRFVGGLRRFSLLFGLQPMVRREAEALKHVSMALEKVHPLEWRVNVPAYLKQGSPNLFRLEASRVMPSLLQMFQDVQGSMPHASQVLVCFGLPDMCEEEQLRLFLLRCMLSNSLHVLLLPESLSYKAQEYFTSLWRFLVQELQASAGQKKYLLALVVSQRSCLLLDFFRAYQQDPPQLRVDLLRTQIQERCTIVWSQTTCAGKSTWVKHELQGRRLTHTSVSLNEHTSELQLITQLQSCCRWRRGAIVLCISPLVQALWVDVVVFRLLVLRRLVHEDGTPFLLDALERLYLEVPNVLDETSPFRSLAFFDLAARHEARMELNTDHGDLQLACRYLRTCHHAVLGRVMQEHVGREECRHLLEHYGPRTASDVSAIGTSPVLVIYFARLLCHLFEHAMPLLRRWHRGQSDVAVIQFFTKSICDLAGELASRHLLRNSFLDWHCNILQIPEDRGRSFPLLYDWGLRIVLIPHHGDRPSGFDVHASGFVPVVRAGSLKFLNQAEKKLSSKVGLDIKPYAELRSGTVDTVGEGEILLNKIFGMCDNTQALLQHVNQVRRDPRLLRFALTVDNILKMVALYHRVTSGVPVVIMGESGCGKSAVVCFLAKFLRLRVFTLDVHGGLEEEDILKFMDEAIAAAFGQPNEIVWTFLDEINTASCVGLFRELICDRTMQGTPLPENLKVFAACNPYRLKQKWHETGGFQATDAGTGEQQIAPLTDLVYAVYPLPASLIACAWDFGMLSTAEEERYVNAILKSLPYGSSEPRPMRKLMAIAVLTCHKFMRKWDVAAVSLRDVARVAKLTAYYQTKLEHRDPTSDSLLLKAFFVSLCLCYWFRLSSEHRSKLLETIEWEFGRAWTAEKLWLDDGRWRLKEAVEAYWPNLPEGWYKASFIEELIQEEMTHMINALLPLPPGVAPNGALRENLFVMILCIDARLPLVLVGKPGSSKSLAMQIIRDKFHRETKPSKLSHYPDIAVFPYQCSKHSHAKDGSQRGVVYIQSSDIEGRFEDARKYEQDPQEDRRGVVFLDEVGLAERSPNLPLKVLHKLLEMPEKQVSFVGLSNWALDAAKMNRCLLLSRGDAKKEELRSTAEAILGGAGVLVEELDRFCSAFMEVCVRLEEAGFANFVGLRDFYAFIKLLDRSLEGVLSPQLFISAVQRSFGGLPDHLAEVVLEPFYRHCLGIGTSVQRVAVAQLLQANLADLAVPDRAQVGARHLMVFGPSAATAAQLLEEELETMASGRHVAVVVGSSFPRDRSVGAIYQNIARIKQAMETGGCVMLVHAEDIYEALYDMLNQFYTRALGRTLCRLAIGAESRQCDVHPAFRCIVVADAEKAKSYEAPLLNRFEKQQIDFSSFLHEDLKALLPQLDTWMQGIAGGVSIPLVFIGASEHSLFALLMAAQRRHMAGAEALRWVQEQLLRTCTAEAWCRHVVQGGVEVGWKASAHRSFPAFLMEADSRGYVLDWLLYTFSSTETALEELITWDARVLKLASTSSEEDAQRHVRSFFKGMQKALVFQVTLEEGNEELSRMMQHLMRMVANARRDNRHPSKWVIFVAHIVKSSRALRLPLHYLGSGFSVALLDELAEPKPWEETVLSHTGGDWDRIVSQELLTDIARKNAWKLAAMPMTSGTDGYSDEVVQRIQLNRQHLLELLQDPNLREELLYYSLHSLSQMDRFDAGWQAKIKDSEICRAGSFRRAQIRCLELKLTTLVERFLMMVAVGSTGHSFFLPPDLPQLWQSALRNEALREVAGTAEIDGKLLLSSVASCRSDLRCPFGVAWRAALDGACRLVQDHIRRGIAVNLGIQQLREICQQKGLHMSRWLDDGALRLYGRDLLVFAVHTSGTTEQLDLDMLLEVALSYARHLASEAELELSMEILHFAVKNAWPLLPHMAKLSSSGLRTSLLDFLSFNPAVSLDRLVAFVLGSLTTGEACDACVVQLQEAELLLLAMSQICQLEGQPTGELERQRRDLSFLKLALCGLVLPLRLRLSLQDLHATFCSMQSGQLQLKELGQLLMVFHPKSRAWSTRLWQWATGEDPKEVDLSMVREFLSSTIAQSPGLEGELGMAIYFALGRVIAIDDDLLSAVRWLESCVGGSLLSISTRIQLARRLLSSTPEVTLALEAVVEDESRRVGHRDHQVAAILLQACQEELESRGTSLNDLRCHLSGLVTTGLNFLWAMAAARMILVKAAETVRRQTPHLETSESAMELLQLDATPSRRAFEVFLAKQLNLDRIDLARLQRQSDTSELWRFLRFPAILDGLPPPSTLGHEICPSDCLLSMLGDEYSTLKDAILSPSTSSMTGRAGPVATVMAAFSTAFLSHFRRQHPMPAARELNLQHRELRTLLDAMLQNFPRSPGWQIHGNTTPEWVFMVRPIIHMAAMSQTDAEQSLWWRIFSSPQDLQRCLWPFMPEDEAAAALAALRENVKMYTCRCGFRYAVGECGQPMEQRRCPGCNQQIGGREHRPAAGNRRVDQVNQAAARPGFLDTRHEGDRQTCRGLNVDQLRCARYFLHGLLSLGCGTRSQSFGGLSAADLMERMKGDWQVLRTLHGWTPERLSERLHVLVLRGYCLSCPHSTLRRESLERDWSLFVGAAQSTAFTNMNRGRSPAEEKLAEELEESQTISCLASREREAMLPSLLRRWTPLDSLHMQEDLRSDPALMEKYQLVFEVVNSETDLFIASQLEPIVSFQNFLLGRFQGRWSKVEAQKLNVEQVLEEVPADRDQAAKLFAAAQKAWNLVAPQVDRFECQDIQIPQMSENPQEVPIMWWLRSESSDCPQSLKSLVLLRWLVDKHNAWLTHAARAPEMQHDAIQAPCCLTDALQPYFLHYEQGKVQLWAKEATQVHCTSKPERFDYAMVAGRVHELFMGARPVDRDRIEMYIFRSEGRAARPQFQTSLSEAGQELLLRLLSTGPQQDKCLQLLLQMEAWLRVAPRNDGMTAAEFARTKMHVAVAELPEALDALLVSQVSAAIECLEDASANPLESLHPDYRTEELSPAANAELAALSIADRRDLIQTLRQFLQTYLGDLQKPYPESTELVEFWRVEEYAWVPALARTGLKLSCFGPAYQELLRM</sequence>
<evidence type="ECO:0000256" key="4">
    <source>
        <dbReference type="ARBA" id="ARBA00022771"/>
    </source>
</evidence>
<evidence type="ECO:0000256" key="2">
    <source>
        <dbReference type="ARBA" id="ARBA00022490"/>
    </source>
</evidence>
<feature type="domain" description="RZ-type" evidence="7">
    <location>
        <begin position="2403"/>
        <end position="2474"/>
    </location>
</feature>
<evidence type="ECO:0000313" key="9">
    <source>
        <dbReference type="Proteomes" id="UP001642484"/>
    </source>
</evidence>
<dbReference type="Gene3D" id="3.40.50.300">
    <property type="entry name" value="P-loop containing nucleotide triphosphate hydrolases"/>
    <property type="match status" value="2"/>
</dbReference>
<name>A0ABP0HSS9_9DINO</name>